<sequence length="155" mass="17662">MKKLSGYPNWFFWLIILAITVTGLTGLFMLPWVMEFKLQWDVDFGLSGDLRLPAVVMHVLLGWLMLMLLGALWHSHIRAGWRKKLNHKSGLVMSLSLLALALTGVGLYYLSSESAQLAASLLHTFLGLLLCGGFGWHYWHGRQIRQQSLTRQRIL</sequence>
<feature type="transmembrane region" description="Helical" evidence="1">
    <location>
        <begin position="54"/>
        <end position="77"/>
    </location>
</feature>
<proteinExistence type="predicted"/>
<feature type="transmembrane region" description="Helical" evidence="1">
    <location>
        <begin position="12"/>
        <end position="34"/>
    </location>
</feature>
<evidence type="ECO:0008006" key="4">
    <source>
        <dbReference type="Google" id="ProtNLM"/>
    </source>
</evidence>
<reference evidence="2 3" key="1">
    <citation type="submission" date="2017-07" db="EMBL/GenBank/DDBJ databases">
        <title>Phenotypical and genomic characterization of a clinical isolate of Shewanella bicestrii sp. nov. producing an extended-spectrum beta-lactamase and a new oxacillinase variant.</title>
        <authorList>
            <person name="Jousset A.B."/>
            <person name="Bonnin R.A."/>
            <person name="Girlich D."/>
            <person name="Dabos L."/>
            <person name="Potron A."/>
            <person name="Dortet L."/>
            <person name="Glaser P."/>
            <person name="Naas T."/>
        </authorList>
    </citation>
    <scope>NUCLEOTIDE SEQUENCE [LARGE SCALE GENOMIC DNA]</scope>
    <source>
        <strain evidence="2 3">JAB-1</strain>
    </source>
</reference>
<dbReference type="Proteomes" id="UP000198367">
    <property type="component" value="Chromosome"/>
</dbReference>
<keyword evidence="3" id="KW-1185">Reference proteome</keyword>
<dbReference type="EMBL" id="CP022358">
    <property type="protein sequence ID" value="ASK70262.1"/>
    <property type="molecule type" value="Genomic_DNA"/>
</dbReference>
<dbReference type="KEGG" id="sbj:CF168_16185"/>
<keyword evidence="1" id="KW-0472">Membrane</keyword>
<name>A0A220UQX4_9GAMM</name>
<protein>
    <recommendedName>
        <fullName evidence="4">DUF4405 domain-containing protein</fullName>
    </recommendedName>
</protein>
<dbReference type="RefSeq" id="WP_086904340.1">
    <property type="nucleotide sequence ID" value="NZ_CP022358.1"/>
</dbReference>
<accession>A0A220UQX4</accession>
<evidence type="ECO:0000313" key="2">
    <source>
        <dbReference type="EMBL" id="ASK70262.1"/>
    </source>
</evidence>
<dbReference type="AlphaFoldDB" id="A0A220UQX4"/>
<feature type="transmembrane region" description="Helical" evidence="1">
    <location>
        <begin position="117"/>
        <end position="139"/>
    </location>
</feature>
<feature type="transmembrane region" description="Helical" evidence="1">
    <location>
        <begin position="89"/>
        <end position="111"/>
    </location>
</feature>
<evidence type="ECO:0000313" key="3">
    <source>
        <dbReference type="Proteomes" id="UP000198367"/>
    </source>
</evidence>
<organism evidence="2 3">
    <name type="scientific">Shewanella bicestrii</name>
    <dbReference type="NCBI Taxonomy" id="2018305"/>
    <lineage>
        <taxon>Bacteria</taxon>
        <taxon>Pseudomonadati</taxon>
        <taxon>Pseudomonadota</taxon>
        <taxon>Gammaproteobacteria</taxon>
        <taxon>Alteromonadales</taxon>
        <taxon>Shewanellaceae</taxon>
        <taxon>Shewanella</taxon>
    </lineage>
</organism>
<gene>
    <name evidence="2" type="ORF">CF168_16185</name>
</gene>
<keyword evidence="1" id="KW-0812">Transmembrane</keyword>
<keyword evidence="1" id="KW-1133">Transmembrane helix</keyword>
<evidence type="ECO:0000256" key="1">
    <source>
        <dbReference type="SAM" id="Phobius"/>
    </source>
</evidence>